<evidence type="ECO:0000259" key="3">
    <source>
        <dbReference type="Pfam" id="PF23598"/>
    </source>
</evidence>
<proteinExistence type="predicted"/>
<dbReference type="InterPro" id="IPR032675">
    <property type="entry name" value="LRR_dom_sf"/>
</dbReference>
<organism evidence="4">
    <name type="scientific">Triticum aestivum</name>
    <name type="common">Wheat</name>
    <dbReference type="NCBI Taxonomy" id="4565"/>
    <lineage>
        <taxon>Eukaryota</taxon>
        <taxon>Viridiplantae</taxon>
        <taxon>Streptophyta</taxon>
        <taxon>Embryophyta</taxon>
        <taxon>Tracheophyta</taxon>
        <taxon>Spermatophyta</taxon>
        <taxon>Magnoliopsida</taxon>
        <taxon>Liliopsida</taxon>
        <taxon>Poales</taxon>
        <taxon>Poaceae</taxon>
        <taxon>BOP clade</taxon>
        <taxon>Pooideae</taxon>
        <taxon>Triticodae</taxon>
        <taxon>Triticeae</taxon>
        <taxon>Triticinae</taxon>
        <taxon>Triticum</taxon>
    </lineage>
</organism>
<keyword evidence="1" id="KW-0677">Repeat</keyword>
<feature type="domain" description="Disease resistance protein winged helix" evidence="2">
    <location>
        <begin position="18"/>
        <end position="88"/>
    </location>
</feature>
<dbReference type="Gene3D" id="3.80.10.10">
    <property type="entry name" value="Ribonuclease Inhibitor"/>
    <property type="match status" value="1"/>
</dbReference>
<dbReference type="EnsemblPlants" id="TraesCS5D02G032169.1">
    <property type="protein sequence ID" value="TraesCS5D02G032169.1.cds1"/>
    <property type="gene ID" value="TraesCS5D02G032169"/>
</dbReference>
<dbReference type="InterPro" id="IPR058922">
    <property type="entry name" value="WHD_DRP"/>
</dbReference>
<dbReference type="InterPro" id="IPR055414">
    <property type="entry name" value="LRR_R13L4/SHOC2-like"/>
</dbReference>
<dbReference type="PANTHER" id="PTHR23155:SF1227">
    <property type="entry name" value="OS11G0462500 PROTEIN"/>
    <property type="match status" value="1"/>
</dbReference>
<evidence type="ECO:0000313" key="4">
    <source>
        <dbReference type="EnsemblPlants" id="TraesCS5D02G032169.1.cds1"/>
    </source>
</evidence>
<dbReference type="InterPro" id="IPR044974">
    <property type="entry name" value="Disease_R_plants"/>
</dbReference>
<dbReference type="Gramene" id="TraesCS5D02G032169.1">
    <property type="protein sequence ID" value="TraesCS5D02G032169.1.cds1"/>
    <property type="gene ID" value="TraesCS5D02G032169"/>
</dbReference>
<evidence type="ECO:0000256" key="1">
    <source>
        <dbReference type="ARBA" id="ARBA00022737"/>
    </source>
</evidence>
<accession>A0A3B6MKA3</accession>
<dbReference type="Pfam" id="PF23598">
    <property type="entry name" value="LRR_14"/>
    <property type="match status" value="1"/>
</dbReference>
<dbReference type="Proteomes" id="UP000019116">
    <property type="component" value="Chromosome 5D"/>
</dbReference>
<dbReference type="SUPFAM" id="SSF52058">
    <property type="entry name" value="L domain-like"/>
    <property type="match status" value="1"/>
</dbReference>
<keyword evidence="5" id="KW-1185">Reference proteome</keyword>
<reference evidence="4" key="2">
    <citation type="submission" date="2018-10" db="UniProtKB">
        <authorList>
            <consortium name="EnsemblPlants"/>
        </authorList>
    </citation>
    <scope>IDENTIFICATION</scope>
</reference>
<protein>
    <submittedName>
        <fullName evidence="4">Uncharacterized protein</fullName>
    </submittedName>
</protein>
<dbReference type="AlphaFoldDB" id="A0A3B6MKA3"/>
<sequence length="228" mass="26396">MARVGVTNMESYIRGVTIYPSGHPIRRGRLTRKWLAEGFVKQDHRRNAHRVTIDNFDELVDRSIIQPIDASSSNSVEVKRYQIPGMMLGFILHKSMCENFVTLLYDQDPLPGSNIRWLSLHHKRAVRSKMNPKDLLLVRSLTVFGKAHTSVLDFPKYELMRVLDLEECDEHLKVKHLKKICSNLLLLRYLSLGSSLKVLVLPKEIKKLQFLETLDLRRSNIEILPTQV</sequence>
<feature type="domain" description="Disease resistance R13L4/SHOC-2-like LRR" evidence="3">
    <location>
        <begin position="138"/>
        <end position="228"/>
    </location>
</feature>
<dbReference type="STRING" id="4565.A0A3B6MKA3"/>
<dbReference type="Pfam" id="PF23559">
    <property type="entry name" value="WHD_DRP"/>
    <property type="match status" value="1"/>
</dbReference>
<dbReference type="SMR" id="A0A3B6MKA3"/>
<reference evidence="4" key="1">
    <citation type="submission" date="2018-08" db="EMBL/GenBank/DDBJ databases">
        <authorList>
            <person name="Rossello M."/>
        </authorList>
    </citation>
    <scope>NUCLEOTIDE SEQUENCE [LARGE SCALE GENOMIC DNA]</scope>
    <source>
        <strain evidence="4">cv. Chinese Spring</strain>
    </source>
</reference>
<evidence type="ECO:0000313" key="5">
    <source>
        <dbReference type="Proteomes" id="UP000019116"/>
    </source>
</evidence>
<evidence type="ECO:0000259" key="2">
    <source>
        <dbReference type="Pfam" id="PF23559"/>
    </source>
</evidence>
<name>A0A3B6MKA3_WHEAT</name>
<dbReference type="Gramene" id="TraesWEE_scaffold_133004_01G000100.1">
    <property type="protein sequence ID" value="TraesWEE_scaffold_133004_01G000100.1"/>
    <property type="gene ID" value="TraesWEE_scaffold_133004_01G000100"/>
</dbReference>
<dbReference type="PANTHER" id="PTHR23155">
    <property type="entry name" value="DISEASE RESISTANCE PROTEIN RP"/>
    <property type="match status" value="1"/>
</dbReference>
<dbReference type="GO" id="GO:0006952">
    <property type="term" value="P:defense response"/>
    <property type="evidence" value="ECO:0007669"/>
    <property type="project" value="InterPro"/>
</dbReference>